<dbReference type="Proteomes" id="UP000233837">
    <property type="component" value="Unassembled WGS sequence"/>
</dbReference>
<dbReference type="CDD" id="cd02120">
    <property type="entry name" value="PA_subtilisin_like"/>
    <property type="match status" value="1"/>
</dbReference>
<accession>A0A2I0VHD5</accession>
<sequence length="175" mass="18544">MILGNGEANGDEIPVDAHVLPASAVSSRHAIQILKYIDSDVKPTVLIGRSRTVVGISGAPAMAAFSSRGPNRLEPNLLKPDITAPGLNILAAWSEASSPTKLEDDHRIVKYNLMSGTSMACPHVSATAALLKSAHPLWTSAAIRSAIMTTGNSTQLILKSWLEALHSSLTYVMHV</sequence>
<reference evidence="8 9" key="1">
    <citation type="journal article" date="2016" name="Sci. Rep.">
        <title>The Dendrobium catenatum Lindl. genome sequence provides insights into polysaccharide synthase, floral development and adaptive evolution.</title>
        <authorList>
            <person name="Zhang G.Q."/>
            <person name="Xu Q."/>
            <person name="Bian C."/>
            <person name="Tsai W.C."/>
            <person name="Yeh C.M."/>
            <person name="Liu K.W."/>
            <person name="Yoshida K."/>
            <person name="Zhang L.S."/>
            <person name="Chang S.B."/>
            <person name="Chen F."/>
            <person name="Shi Y."/>
            <person name="Su Y.Y."/>
            <person name="Zhang Y.Q."/>
            <person name="Chen L.J."/>
            <person name="Yin Y."/>
            <person name="Lin M."/>
            <person name="Huang H."/>
            <person name="Deng H."/>
            <person name="Wang Z.W."/>
            <person name="Zhu S.L."/>
            <person name="Zhao X."/>
            <person name="Deng C."/>
            <person name="Niu S.C."/>
            <person name="Huang J."/>
            <person name="Wang M."/>
            <person name="Liu G.H."/>
            <person name="Yang H.J."/>
            <person name="Xiao X.J."/>
            <person name="Hsiao Y.Y."/>
            <person name="Wu W.L."/>
            <person name="Chen Y.Y."/>
            <person name="Mitsuda N."/>
            <person name="Ohme-Takagi M."/>
            <person name="Luo Y.B."/>
            <person name="Van de Peer Y."/>
            <person name="Liu Z.J."/>
        </authorList>
    </citation>
    <scope>NUCLEOTIDE SEQUENCE [LARGE SCALE GENOMIC DNA]</scope>
    <source>
        <tissue evidence="8">The whole plant</tissue>
    </source>
</reference>
<dbReference type="PROSITE" id="PS00138">
    <property type="entry name" value="SUBTILASE_SER"/>
    <property type="match status" value="1"/>
</dbReference>
<evidence type="ECO:0000256" key="4">
    <source>
        <dbReference type="ARBA" id="ARBA00022801"/>
    </source>
</evidence>
<dbReference type="GO" id="GO:0004252">
    <property type="term" value="F:serine-type endopeptidase activity"/>
    <property type="evidence" value="ECO:0007669"/>
    <property type="project" value="InterPro"/>
</dbReference>
<keyword evidence="4" id="KW-0378">Hydrolase</keyword>
<dbReference type="Gene3D" id="3.50.30.30">
    <property type="match status" value="1"/>
</dbReference>
<comment type="similarity">
    <text evidence="1 6">Belongs to the peptidase S8 family.</text>
</comment>
<evidence type="ECO:0000313" key="9">
    <source>
        <dbReference type="Proteomes" id="UP000233837"/>
    </source>
</evidence>
<organism evidence="8 9">
    <name type="scientific">Dendrobium catenatum</name>
    <dbReference type="NCBI Taxonomy" id="906689"/>
    <lineage>
        <taxon>Eukaryota</taxon>
        <taxon>Viridiplantae</taxon>
        <taxon>Streptophyta</taxon>
        <taxon>Embryophyta</taxon>
        <taxon>Tracheophyta</taxon>
        <taxon>Spermatophyta</taxon>
        <taxon>Magnoliopsida</taxon>
        <taxon>Liliopsida</taxon>
        <taxon>Asparagales</taxon>
        <taxon>Orchidaceae</taxon>
        <taxon>Epidendroideae</taxon>
        <taxon>Malaxideae</taxon>
        <taxon>Dendrobiinae</taxon>
        <taxon>Dendrobium</taxon>
    </lineage>
</organism>
<dbReference type="InterPro" id="IPR045051">
    <property type="entry name" value="SBT"/>
</dbReference>
<dbReference type="STRING" id="906689.A0A2I0VHD5"/>
<dbReference type="InterPro" id="IPR023828">
    <property type="entry name" value="Peptidase_S8_Ser-AS"/>
</dbReference>
<dbReference type="InterPro" id="IPR000209">
    <property type="entry name" value="Peptidase_S8/S53_dom"/>
</dbReference>
<dbReference type="SUPFAM" id="SSF52743">
    <property type="entry name" value="Subtilisin-like"/>
    <property type="match status" value="1"/>
</dbReference>
<reference evidence="8 9" key="2">
    <citation type="journal article" date="2017" name="Nature">
        <title>The Apostasia genome and the evolution of orchids.</title>
        <authorList>
            <person name="Zhang G.Q."/>
            <person name="Liu K.W."/>
            <person name="Li Z."/>
            <person name="Lohaus R."/>
            <person name="Hsiao Y.Y."/>
            <person name="Niu S.C."/>
            <person name="Wang J.Y."/>
            <person name="Lin Y.C."/>
            <person name="Xu Q."/>
            <person name="Chen L.J."/>
            <person name="Yoshida K."/>
            <person name="Fujiwara S."/>
            <person name="Wang Z.W."/>
            <person name="Zhang Y.Q."/>
            <person name="Mitsuda N."/>
            <person name="Wang M."/>
            <person name="Liu G.H."/>
            <person name="Pecoraro L."/>
            <person name="Huang H.X."/>
            <person name="Xiao X.J."/>
            <person name="Lin M."/>
            <person name="Wu X.Y."/>
            <person name="Wu W.L."/>
            <person name="Chen Y.Y."/>
            <person name="Chang S.B."/>
            <person name="Sakamoto S."/>
            <person name="Ohme-Takagi M."/>
            <person name="Yagi M."/>
            <person name="Zeng S.J."/>
            <person name="Shen C.Y."/>
            <person name="Yeh C.M."/>
            <person name="Luo Y.B."/>
            <person name="Tsai W.C."/>
            <person name="Van de Peer Y."/>
            <person name="Liu Z.J."/>
        </authorList>
    </citation>
    <scope>NUCLEOTIDE SEQUENCE [LARGE SCALE GENOMIC DNA]</scope>
    <source>
        <tissue evidence="8">The whole plant</tissue>
    </source>
</reference>
<evidence type="ECO:0000256" key="2">
    <source>
        <dbReference type="ARBA" id="ARBA00022670"/>
    </source>
</evidence>
<gene>
    <name evidence="8" type="primary">ARA12</name>
    <name evidence="8" type="ORF">MA16_Dca024248</name>
</gene>
<keyword evidence="5" id="KW-0720">Serine protease</keyword>
<protein>
    <submittedName>
        <fullName evidence="8">Subtilisin-like protease</fullName>
    </submittedName>
</protein>
<evidence type="ECO:0000256" key="6">
    <source>
        <dbReference type="PROSITE-ProRule" id="PRU01240"/>
    </source>
</evidence>
<keyword evidence="9" id="KW-1185">Reference proteome</keyword>
<feature type="domain" description="Peptidase S8/S53" evidence="7">
    <location>
        <begin position="52"/>
        <end position="151"/>
    </location>
</feature>
<dbReference type="Gene3D" id="3.40.50.200">
    <property type="entry name" value="Peptidase S8/S53 domain"/>
    <property type="match status" value="1"/>
</dbReference>
<dbReference type="EMBL" id="KZ503581">
    <property type="protein sequence ID" value="PKU62825.1"/>
    <property type="molecule type" value="Genomic_DNA"/>
</dbReference>
<dbReference type="PROSITE" id="PS51892">
    <property type="entry name" value="SUBTILASE"/>
    <property type="match status" value="1"/>
</dbReference>
<proteinExistence type="inferred from homology"/>
<comment type="caution">
    <text evidence="6">Lacks conserved residue(s) required for the propagation of feature annotation.</text>
</comment>
<evidence type="ECO:0000313" key="8">
    <source>
        <dbReference type="EMBL" id="PKU62825.1"/>
    </source>
</evidence>
<dbReference type="GO" id="GO:0006508">
    <property type="term" value="P:proteolysis"/>
    <property type="evidence" value="ECO:0007669"/>
    <property type="project" value="UniProtKB-KW"/>
</dbReference>
<evidence type="ECO:0000259" key="7">
    <source>
        <dbReference type="Pfam" id="PF00082"/>
    </source>
</evidence>
<dbReference type="InterPro" id="IPR036852">
    <property type="entry name" value="Peptidase_S8/S53_dom_sf"/>
</dbReference>
<name>A0A2I0VHD5_9ASPA</name>
<dbReference type="AlphaFoldDB" id="A0A2I0VHD5"/>
<keyword evidence="2 8" id="KW-0645">Protease</keyword>
<keyword evidence="3" id="KW-0732">Signal</keyword>
<dbReference type="PANTHER" id="PTHR10795">
    <property type="entry name" value="PROPROTEIN CONVERTASE SUBTILISIN/KEXIN"/>
    <property type="match status" value="1"/>
</dbReference>
<evidence type="ECO:0000256" key="1">
    <source>
        <dbReference type="ARBA" id="ARBA00011073"/>
    </source>
</evidence>
<dbReference type="Pfam" id="PF00082">
    <property type="entry name" value="Peptidase_S8"/>
    <property type="match status" value="1"/>
</dbReference>
<evidence type="ECO:0000256" key="5">
    <source>
        <dbReference type="ARBA" id="ARBA00022825"/>
    </source>
</evidence>
<evidence type="ECO:0000256" key="3">
    <source>
        <dbReference type="ARBA" id="ARBA00022729"/>
    </source>
</evidence>